<evidence type="ECO:0000256" key="1">
    <source>
        <dbReference type="ARBA" id="ARBA00023002"/>
    </source>
</evidence>
<dbReference type="SUPFAM" id="SSF51735">
    <property type="entry name" value="NAD(P)-binding Rossmann-fold domains"/>
    <property type="match status" value="1"/>
</dbReference>
<keyword evidence="7" id="KW-1185">Reference proteome</keyword>
<dbReference type="Proteomes" id="UP000094236">
    <property type="component" value="Unassembled WGS sequence"/>
</dbReference>
<dbReference type="GO" id="GO:0030267">
    <property type="term" value="F:glyoxylate reductase (NADPH) activity"/>
    <property type="evidence" value="ECO:0007669"/>
    <property type="project" value="TreeGrafter"/>
</dbReference>
<evidence type="ECO:0000259" key="4">
    <source>
        <dbReference type="Pfam" id="PF00389"/>
    </source>
</evidence>
<feature type="domain" description="D-isomer specific 2-hydroxyacid dehydrogenase catalytic" evidence="4">
    <location>
        <begin position="16"/>
        <end position="159"/>
    </location>
</feature>
<gene>
    <name evidence="6" type="ORF">PACTADRAFT_4094</name>
</gene>
<dbReference type="PANTHER" id="PTHR10996:SF178">
    <property type="entry name" value="2-HYDROXYACID DEHYDROGENASE YGL185C-RELATED"/>
    <property type="match status" value="1"/>
</dbReference>
<sequence length="368" mass="40798">MSKPKVLIIGKVFSESDNFKEFCEKFEVVTYLYLKKESFIDALQKEFHDISAIWVGHGGLMSRYDGSFPLNSDTLDYFPKSLKIIALPSIGVDRHDLSELKKRSIILTNTPALASGQVADTALYHVLNAFRFYSALDSSLRKFKNTLETKINLTSEIFDPETGCPIEQDFNIPFSLGSRIGGRDVRSPKGRIAGIVGLGGIGQELAKRLNVIGMQVHYCKRNKLTDEEFNSIGVTSLVYHATFEELLPIVDILIFCVPLAPDTHYLLNKETIYKCKKGIKIVNVGRGKCINENDLIEALKSGQVSFAGLDVFEDEPRVSENLLKRLDVSVTPHSGSSTIDNEMLSAKNCQDNIINVLLEGGNGLTAVN</sequence>
<dbReference type="AlphaFoldDB" id="A0A1E4TQW7"/>
<dbReference type="Pfam" id="PF00389">
    <property type="entry name" value="2-Hacid_dh"/>
    <property type="match status" value="1"/>
</dbReference>
<evidence type="ECO:0000256" key="3">
    <source>
        <dbReference type="RuleBase" id="RU003719"/>
    </source>
</evidence>
<dbReference type="Gene3D" id="3.40.50.720">
    <property type="entry name" value="NAD(P)-binding Rossmann-like Domain"/>
    <property type="match status" value="2"/>
</dbReference>
<dbReference type="InterPro" id="IPR006139">
    <property type="entry name" value="D-isomer_2_OHA_DH_cat_dom"/>
</dbReference>
<dbReference type="Pfam" id="PF02826">
    <property type="entry name" value="2-Hacid_dh_C"/>
    <property type="match status" value="1"/>
</dbReference>
<evidence type="ECO:0000256" key="2">
    <source>
        <dbReference type="ARBA" id="ARBA00023027"/>
    </source>
</evidence>
<accession>A0A1E4TQW7</accession>
<dbReference type="SUPFAM" id="SSF52283">
    <property type="entry name" value="Formate/glycerate dehydrogenase catalytic domain-like"/>
    <property type="match status" value="1"/>
</dbReference>
<dbReference type="GO" id="GO:0005829">
    <property type="term" value="C:cytosol"/>
    <property type="evidence" value="ECO:0007669"/>
    <property type="project" value="TreeGrafter"/>
</dbReference>
<dbReference type="InterPro" id="IPR050223">
    <property type="entry name" value="D-isomer_2-hydroxyacid_DH"/>
</dbReference>
<dbReference type="PROSITE" id="PS00065">
    <property type="entry name" value="D_2_HYDROXYACID_DH_1"/>
    <property type="match status" value="1"/>
</dbReference>
<dbReference type="PANTHER" id="PTHR10996">
    <property type="entry name" value="2-HYDROXYACID DEHYDROGENASE-RELATED"/>
    <property type="match status" value="1"/>
</dbReference>
<dbReference type="STRING" id="669874.A0A1E4TQW7"/>
<evidence type="ECO:0000313" key="6">
    <source>
        <dbReference type="EMBL" id="ODV94140.1"/>
    </source>
</evidence>
<comment type="similarity">
    <text evidence="3">Belongs to the D-isomer specific 2-hydroxyacid dehydrogenase family.</text>
</comment>
<dbReference type="GO" id="GO:0051287">
    <property type="term" value="F:NAD binding"/>
    <property type="evidence" value="ECO:0007669"/>
    <property type="project" value="InterPro"/>
</dbReference>
<evidence type="ECO:0000259" key="5">
    <source>
        <dbReference type="Pfam" id="PF02826"/>
    </source>
</evidence>
<keyword evidence="1 3" id="KW-0560">Oxidoreductase</keyword>
<dbReference type="InterPro" id="IPR036291">
    <property type="entry name" value="NAD(P)-bd_dom_sf"/>
</dbReference>
<keyword evidence="2" id="KW-0520">NAD</keyword>
<dbReference type="EMBL" id="KV454016">
    <property type="protein sequence ID" value="ODV94140.1"/>
    <property type="molecule type" value="Genomic_DNA"/>
</dbReference>
<organism evidence="6 7">
    <name type="scientific">Pachysolen tannophilus NRRL Y-2460</name>
    <dbReference type="NCBI Taxonomy" id="669874"/>
    <lineage>
        <taxon>Eukaryota</taxon>
        <taxon>Fungi</taxon>
        <taxon>Dikarya</taxon>
        <taxon>Ascomycota</taxon>
        <taxon>Saccharomycotina</taxon>
        <taxon>Pichiomycetes</taxon>
        <taxon>Pachysolenaceae</taxon>
        <taxon>Pachysolen</taxon>
    </lineage>
</organism>
<name>A0A1E4TQW7_PACTA</name>
<dbReference type="InterPro" id="IPR029752">
    <property type="entry name" value="D-isomer_DH_CS1"/>
</dbReference>
<protein>
    <recommendedName>
        <fullName evidence="8">D-isomer specific 2-hydroxyacid dehydrogenase NAD-binding domain-containing protein</fullName>
    </recommendedName>
</protein>
<reference evidence="7" key="1">
    <citation type="submission" date="2016-05" db="EMBL/GenBank/DDBJ databases">
        <title>Comparative genomics of biotechnologically important yeasts.</title>
        <authorList>
            <consortium name="DOE Joint Genome Institute"/>
            <person name="Riley R."/>
            <person name="Haridas S."/>
            <person name="Wolfe K.H."/>
            <person name="Lopes M.R."/>
            <person name="Hittinger C.T."/>
            <person name="Goker M."/>
            <person name="Salamov A."/>
            <person name="Wisecaver J."/>
            <person name="Long T.M."/>
            <person name="Aerts A.L."/>
            <person name="Barry K."/>
            <person name="Choi C."/>
            <person name="Clum A."/>
            <person name="Coughlan A.Y."/>
            <person name="Deshpande S."/>
            <person name="Douglass A.P."/>
            <person name="Hanson S.J."/>
            <person name="Klenk H.-P."/>
            <person name="Labutti K."/>
            <person name="Lapidus A."/>
            <person name="Lindquist E."/>
            <person name="Lipzen A."/>
            <person name="Meier-Kolthoff J.P."/>
            <person name="Ohm R.A."/>
            <person name="Otillar R.P."/>
            <person name="Pangilinan J."/>
            <person name="Peng Y."/>
            <person name="Rokas A."/>
            <person name="Rosa C.A."/>
            <person name="Scheuner C."/>
            <person name="Sibirny A.A."/>
            <person name="Slot J.C."/>
            <person name="Stielow J.B."/>
            <person name="Sun H."/>
            <person name="Kurtzman C.P."/>
            <person name="Blackwell M."/>
            <person name="Grigoriev I.V."/>
            <person name="Jeffries T.W."/>
        </authorList>
    </citation>
    <scope>NUCLEOTIDE SEQUENCE [LARGE SCALE GENOMIC DNA]</scope>
    <source>
        <strain evidence="7">NRRL Y-2460</strain>
    </source>
</reference>
<proteinExistence type="inferred from homology"/>
<evidence type="ECO:0000313" key="7">
    <source>
        <dbReference type="Proteomes" id="UP000094236"/>
    </source>
</evidence>
<feature type="domain" description="D-isomer specific 2-hydroxyacid dehydrogenase NAD-binding" evidence="5">
    <location>
        <begin position="186"/>
        <end position="335"/>
    </location>
</feature>
<dbReference type="OrthoDB" id="298012at2759"/>
<dbReference type="GO" id="GO:0016618">
    <property type="term" value="F:hydroxypyruvate reductase [NAD(P)H] activity"/>
    <property type="evidence" value="ECO:0007669"/>
    <property type="project" value="TreeGrafter"/>
</dbReference>
<dbReference type="InterPro" id="IPR006140">
    <property type="entry name" value="D-isomer_DH_NAD-bd"/>
</dbReference>
<evidence type="ECO:0008006" key="8">
    <source>
        <dbReference type="Google" id="ProtNLM"/>
    </source>
</evidence>